<evidence type="ECO:0000256" key="1">
    <source>
        <dbReference type="ARBA" id="ARBA00004236"/>
    </source>
</evidence>
<evidence type="ECO:0000256" key="5">
    <source>
        <dbReference type="ARBA" id="ARBA00023136"/>
    </source>
</evidence>
<organism evidence="8">
    <name type="scientific">freshwater metagenome</name>
    <dbReference type="NCBI Taxonomy" id="449393"/>
    <lineage>
        <taxon>unclassified sequences</taxon>
        <taxon>metagenomes</taxon>
        <taxon>ecological metagenomes</taxon>
    </lineage>
</organism>
<evidence type="ECO:0000256" key="2">
    <source>
        <dbReference type="ARBA" id="ARBA00022475"/>
    </source>
</evidence>
<accession>A0A6J7KDG5</accession>
<feature type="domain" description="PDGLE" evidence="7">
    <location>
        <begin position="4"/>
        <end position="93"/>
    </location>
</feature>
<evidence type="ECO:0000256" key="6">
    <source>
        <dbReference type="SAM" id="Phobius"/>
    </source>
</evidence>
<sequence>MKARWFVLGAVTLVVVLAGFVSYYASTSPDGLNKIAADQGLATSSPPISATTPLAGYDVTGVGNPRASKAVAGVVGVAVTFAISGGLVVIVRRRRGEVG</sequence>
<dbReference type="EMBL" id="CAFBND010000093">
    <property type="protein sequence ID" value="CAB4953411.1"/>
    <property type="molecule type" value="Genomic_DNA"/>
</dbReference>
<keyword evidence="3 6" id="KW-0812">Transmembrane</keyword>
<dbReference type="GO" id="GO:0005886">
    <property type="term" value="C:plasma membrane"/>
    <property type="evidence" value="ECO:0007669"/>
    <property type="project" value="UniProtKB-SubCell"/>
</dbReference>
<keyword evidence="5 6" id="KW-0472">Membrane</keyword>
<dbReference type="EMBL" id="CAFBPU010000002">
    <property type="protein sequence ID" value="CAB5018923.1"/>
    <property type="molecule type" value="Genomic_DNA"/>
</dbReference>
<name>A0A6J7KDG5_9ZZZZ</name>
<dbReference type="Pfam" id="PF13190">
    <property type="entry name" value="PDGLE"/>
    <property type="match status" value="1"/>
</dbReference>
<evidence type="ECO:0000313" key="8">
    <source>
        <dbReference type="EMBL" id="CAB4953411.1"/>
    </source>
</evidence>
<dbReference type="InterPro" id="IPR025937">
    <property type="entry name" value="PDGLE_dom"/>
</dbReference>
<dbReference type="AlphaFoldDB" id="A0A6J7KDG5"/>
<feature type="transmembrane region" description="Helical" evidence="6">
    <location>
        <begin position="70"/>
        <end position="91"/>
    </location>
</feature>
<evidence type="ECO:0000256" key="4">
    <source>
        <dbReference type="ARBA" id="ARBA00022989"/>
    </source>
</evidence>
<protein>
    <submittedName>
        <fullName evidence="8">Unannotated protein</fullName>
    </submittedName>
</protein>
<keyword evidence="4 6" id="KW-1133">Transmembrane helix</keyword>
<evidence type="ECO:0000259" key="7">
    <source>
        <dbReference type="Pfam" id="PF13190"/>
    </source>
</evidence>
<feature type="transmembrane region" description="Helical" evidence="6">
    <location>
        <begin position="5"/>
        <end position="25"/>
    </location>
</feature>
<gene>
    <name evidence="8" type="ORF">UFOPK3752_01808</name>
    <name evidence="9" type="ORF">UFOPK4150_00121</name>
</gene>
<evidence type="ECO:0000313" key="9">
    <source>
        <dbReference type="EMBL" id="CAB5018923.1"/>
    </source>
</evidence>
<comment type="subcellular location">
    <subcellularLocation>
        <location evidence="1">Cell membrane</location>
    </subcellularLocation>
</comment>
<evidence type="ECO:0000256" key="3">
    <source>
        <dbReference type="ARBA" id="ARBA00022692"/>
    </source>
</evidence>
<proteinExistence type="predicted"/>
<keyword evidence="2" id="KW-1003">Cell membrane</keyword>
<reference evidence="8" key="1">
    <citation type="submission" date="2020-05" db="EMBL/GenBank/DDBJ databases">
        <authorList>
            <person name="Chiriac C."/>
            <person name="Salcher M."/>
            <person name="Ghai R."/>
            <person name="Kavagutti S V."/>
        </authorList>
    </citation>
    <scope>NUCLEOTIDE SEQUENCE</scope>
</reference>